<keyword evidence="2 3" id="KW-0732">Signal</keyword>
<dbReference type="Proteomes" id="UP000061382">
    <property type="component" value="Chromosome"/>
</dbReference>
<evidence type="ECO:0000259" key="4">
    <source>
        <dbReference type="PROSITE" id="PS51677"/>
    </source>
</evidence>
<dbReference type="PANTHER" id="PTHR34216:SF3">
    <property type="entry name" value="POLY-BETA-1,6-N-ACETYL-D-GLUCOSAMINE N-DEACETYLASE"/>
    <property type="match status" value="1"/>
</dbReference>
<dbReference type="NCBIfam" id="TIGR04183">
    <property type="entry name" value="Por_Secre_tail"/>
    <property type="match status" value="1"/>
</dbReference>
<dbReference type="SUPFAM" id="SSF88713">
    <property type="entry name" value="Glycoside hydrolase/deacetylase"/>
    <property type="match status" value="1"/>
</dbReference>
<dbReference type="GO" id="GO:0005576">
    <property type="term" value="C:extracellular region"/>
    <property type="evidence" value="ECO:0007669"/>
    <property type="project" value="UniProtKB-SubCell"/>
</dbReference>
<dbReference type="InterPro" id="IPR002509">
    <property type="entry name" value="NODB_dom"/>
</dbReference>
<dbReference type="InterPro" id="IPR011330">
    <property type="entry name" value="Glyco_hydro/deAcase_b/a-brl"/>
</dbReference>
<evidence type="ECO:0000313" key="6">
    <source>
        <dbReference type="Proteomes" id="UP000061382"/>
    </source>
</evidence>
<feature type="domain" description="NodB homology" evidence="4">
    <location>
        <begin position="36"/>
        <end position="237"/>
    </location>
</feature>
<dbReference type="GO" id="GO:0005975">
    <property type="term" value="P:carbohydrate metabolic process"/>
    <property type="evidence" value="ECO:0007669"/>
    <property type="project" value="InterPro"/>
</dbReference>
<dbReference type="PANTHER" id="PTHR34216">
    <property type="match status" value="1"/>
</dbReference>
<keyword evidence="6" id="KW-1185">Reference proteome</keyword>
<accession>A0A0P0CR72</accession>
<evidence type="ECO:0000256" key="1">
    <source>
        <dbReference type="ARBA" id="ARBA00004613"/>
    </source>
</evidence>
<evidence type="ECO:0000256" key="3">
    <source>
        <dbReference type="SAM" id="SignalP"/>
    </source>
</evidence>
<dbReference type="CDD" id="cd10967">
    <property type="entry name" value="CE4_GLA_like_6s"/>
    <property type="match status" value="1"/>
</dbReference>
<dbReference type="Gene3D" id="3.20.20.370">
    <property type="entry name" value="Glycoside hydrolase/deacetylase"/>
    <property type="match status" value="1"/>
</dbReference>
<name>A0A0P0CR72_9BACT</name>
<dbReference type="EMBL" id="CP012643">
    <property type="protein sequence ID" value="ALI98945.1"/>
    <property type="molecule type" value="Genomic_DNA"/>
</dbReference>
<feature type="signal peptide" evidence="3">
    <location>
        <begin position="1"/>
        <end position="19"/>
    </location>
</feature>
<dbReference type="Pfam" id="PF01522">
    <property type="entry name" value="Polysacc_deac_1"/>
    <property type="match status" value="1"/>
</dbReference>
<sequence>MLLASVFALSFLFPQSTQAQIAQGYEVATWQGFKPAAVSYTFDDNTSKQLTVALPLFNQYNFKTTLFTVTNWGPNWVGLRTAAQNGHEVASHTVSHASLNTLSVMGQETELQQSQTTINTNIPEAKCITIAYPNCNMGDVATIQKYYLAGRVCSGQIGPSTPGNFYQISSIIAGAQGAVKTAADFNAQVTSAKNSRGWCVFLMHGIDNDGGYSPLASAELASHLSYMNTNAADYWVATFANVVKYIKERNAVSLTEISLAPDSLQLTVQDNLEDNLYNVAITVRRQLPADWNNAKVYINRQLVSSTSSTVGGLRYVMFDVVPNGGEVHLAKSLVAGVQDLRNLAGVSVSPNPFTDGLSVKAASAFQYFLYSLDGKLVEEGKGKNAAQVGVTLAPGTYLLKLRQKDRVGASRVVKLN</sequence>
<evidence type="ECO:0000256" key="2">
    <source>
        <dbReference type="ARBA" id="ARBA00022729"/>
    </source>
</evidence>
<comment type="subcellular location">
    <subcellularLocation>
        <location evidence="1">Secreted</location>
    </subcellularLocation>
</comment>
<dbReference type="STRING" id="512763.DC20_08090"/>
<reference evidence="5 6" key="1">
    <citation type="submission" date="2015-08" db="EMBL/GenBank/DDBJ databases">
        <title>Complete genome sequence of Rufibacter tibetensis strain 1351t, a radiation-resistant bacterium from tibet plateau.</title>
        <authorList>
            <person name="Dai J."/>
        </authorList>
    </citation>
    <scope>NUCLEOTIDE SEQUENCE [LARGE SCALE GENOMIC DNA]</scope>
    <source>
        <strain evidence="5 6">1351</strain>
    </source>
</reference>
<dbReference type="PROSITE" id="PS51677">
    <property type="entry name" value="NODB"/>
    <property type="match status" value="1"/>
</dbReference>
<evidence type="ECO:0000313" key="5">
    <source>
        <dbReference type="EMBL" id="ALI98945.1"/>
    </source>
</evidence>
<proteinExistence type="predicted"/>
<dbReference type="GO" id="GO:0016810">
    <property type="term" value="F:hydrolase activity, acting on carbon-nitrogen (but not peptide) bonds"/>
    <property type="evidence" value="ECO:0007669"/>
    <property type="project" value="InterPro"/>
</dbReference>
<dbReference type="AlphaFoldDB" id="A0A0P0CR72"/>
<protein>
    <recommendedName>
        <fullName evidence="4">NodB homology domain-containing protein</fullName>
    </recommendedName>
</protein>
<feature type="chain" id="PRO_5006042796" description="NodB homology domain-containing protein" evidence="3">
    <location>
        <begin position="20"/>
        <end position="416"/>
    </location>
</feature>
<gene>
    <name evidence="5" type="ORF">DC20_08090</name>
</gene>
<organism evidence="5 6">
    <name type="scientific">Rufibacter tibetensis</name>
    <dbReference type="NCBI Taxonomy" id="512763"/>
    <lineage>
        <taxon>Bacteria</taxon>
        <taxon>Pseudomonadati</taxon>
        <taxon>Bacteroidota</taxon>
        <taxon>Cytophagia</taxon>
        <taxon>Cytophagales</taxon>
        <taxon>Hymenobacteraceae</taxon>
        <taxon>Rufibacter</taxon>
    </lineage>
</organism>
<dbReference type="PATRIC" id="fig|512763.3.peg.1780"/>
<dbReference type="KEGG" id="rti:DC20_08090"/>
<dbReference type="InterPro" id="IPR051398">
    <property type="entry name" value="Polysacch_Deacetylase"/>
</dbReference>
<dbReference type="InterPro" id="IPR026444">
    <property type="entry name" value="Secre_tail"/>
</dbReference>